<proteinExistence type="predicted"/>
<protein>
    <submittedName>
        <fullName evidence="2">Ion transport domain-containing protein</fullName>
    </submittedName>
</protein>
<dbReference type="AlphaFoldDB" id="A0A0M3IVG8"/>
<name>A0A0M3IVG8_ASCLU</name>
<accession>A0A0M3IVG8</accession>
<sequence>MVAIVFTYLICNSFSVFISVMENVFSDSALLINEDGSR</sequence>
<dbReference type="Proteomes" id="UP000036681">
    <property type="component" value="Unplaced"/>
</dbReference>
<evidence type="ECO:0000313" key="1">
    <source>
        <dbReference type="Proteomes" id="UP000036681"/>
    </source>
</evidence>
<dbReference type="WBParaSite" id="ALUE_0002274601-mRNA-1">
    <property type="protein sequence ID" value="ALUE_0002274601-mRNA-1"/>
    <property type="gene ID" value="ALUE_0002274601"/>
</dbReference>
<evidence type="ECO:0000313" key="2">
    <source>
        <dbReference type="WBParaSite" id="ALUE_0002274601-mRNA-1"/>
    </source>
</evidence>
<organism evidence="1 2">
    <name type="scientific">Ascaris lumbricoides</name>
    <name type="common">Giant roundworm</name>
    <dbReference type="NCBI Taxonomy" id="6252"/>
    <lineage>
        <taxon>Eukaryota</taxon>
        <taxon>Metazoa</taxon>
        <taxon>Ecdysozoa</taxon>
        <taxon>Nematoda</taxon>
        <taxon>Chromadorea</taxon>
        <taxon>Rhabditida</taxon>
        <taxon>Spirurina</taxon>
        <taxon>Ascaridomorpha</taxon>
        <taxon>Ascaridoidea</taxon>
        <taxon>Ascarididae</taxon>
        <taxon>Ascaris</taxon>
    </lineage>
</organism>
<keyword evidence="1" id="KW-1185">Reference proteome</keyword>
<reference evidence="2" key="1">
    <citation type="submission" date="2017-02" db="UniProtKB">
        <authorList>
            <consortium name="WormBaseParasite"/>
        </authorList>
    </citation>
    <scope>IDENTIFICATION</scope>
</reference>